<dbReference type="VEuPathDB" id="MicrosporidiaDB:EDEG_02713"/>
<dbReference type="AlphaFoldDB" id="J9D5R3"/>
<dbReference type="HOGENOM" id="CLU_098733_0_0_1"/>
<dbReference type="InterPro" id="IPR036465">
    <property type="entry name" value="vWFA_dom_sf"/>
</dbReference>
<dbReference type="GO" id="GO:0008540">
    <property type="term" value="C:proteasome regulatory particle, base subcomplex"/>
    <property type="evidence" value="ECO:0007669"/>
    <property type="project" value="TreeGrafter"/>
</dbReference>
<keyword evidence="2" id="KW-0647">Proteasome</keyword>
<gene>
    <name evidence="4" type="ORF">EDEG_02713</name>
</gene>
<dbReference type="PROSITE" id="PS50330">
    <property type="entry name" value="UIM"/>
    <property type="match status" value="1"/>
</dbReference>
<dbReference type="InterPro" id="IPR027040">
    <property type="entry name" value="PSMD4"/>
</dbReference>
<sequence length="213" mass="24631">MPEVFIFVIDNSKSSQNGDYMPNRLLCQKDTLKALVDRKLRENVENLVGIVPLCMENYHVLTPTKNTNEINKFILEIDLCKPTKCSIDLALRSFVIYNKENIDKSIMFFLGSNLEEKMLNSMIESVCRGCENKILMRGIFFGDGIFHCEMFDQMVYGDDYSYVVVDILDDMYQSAYTVYNSDEDADDDDSEDDPELALALRLSMEDQQRQNKE</sequence>
<dbReference type="GO" id="GO:0031593">
    <property type="term" value="F:polyubiquitin modification-dependent protein binding"/>
    <property type="evidence" value="ECO:0007669"/>
    <property type="project" value="TreeGrafter"/>
</dbReference>
<evidence type="ECO:0000313" key="5">
    <source>
        <dbReference type="Proteomes" id="UP000003163"/>
    </source>
</evidence>
<comment type="caution">
    <text evidence="4">The sequence shown here is derived from an EMBL/GenBank/DDBJ whole genome shotgun (WGS) entry which is preliminary data.</text>
</comment>
<dbReference type="GO" id="GO:0043161">
    <property type="term" value="P:proteasome-mediated ubiquitin-dependent protein catabolic process"/>
    <property type="evidence" value="ECO:0007669"/>
    <property type="project" value="TreeGrafter"/>
</dbReference>
<dbReference type="OrthoDB" id="1731724at2759"/>
<comment type="similarity">
    <text evidence="1">Belongs to the proteasome subunit S5A family.</text>
</comment>
<reference evidence="5" key="2">
    <citation type="submission" date="2015-07" db="EMBL/GenBank/DDBJ databases">
        <title>Contrasting host-pathogen interactions and genome evolution in two generalist and specialist microsporidian pathogens of mosquitoes.</title>
        <authorList>
            <consortium name="The Broad Institute Genomics Platform"/>
            <consortium name="The Broad Institute Genome Sequencing Center for Infectious Disease"/>
            <person name="Cuomo C.A."/>
            <person name="Sanscrainte N.D."/>
            <person name="Goldberg J.M."/>
            <person name="Heiman D."/>
            <person name="Young S."/>
            <person name="Zeng Q."/>
            <person name="Becnel J.J."/>
            <person name="Birren B.W."/>
        </authorList>
    </citation>
    <scope>NUCLEOTIDE SEQUENCE [LARGE SCALE GENOMIC DNA]</scope>
    <source>
        <strain evidence="5">USNM 41457</strain>
    </source>
</reference>
<accession>J9D5R3</accession>
<name>J9D5R3_EDHAE</name>
<protein>
    <recommendedName>
        <fullName evidence="3">VWFA domain-containing protein</fullName>
    </recommendedName>
</protein>
<dbReference type="InterPro" id="IPR002035">
    <property type="entry name" value="VWF_A"/>
</dbReference>
<evidence type="ECO:0000259" key="3">
    <source>
        <dbReference type="Pfam" id="PF13519"/>
    </source>
</evidence>
<dbReference type="InterPro" id="IPR003903">
    <property type="entry name" value="UIM_dom"/>
</dbReference>
<dbReference type="Pfam" id="PF13519">
    <property type="entry name" value="VWA_2"/>
    <property type="match status" value="1"/>
</dbReference>
<feature type="domain" description="VWFA" evidence="3">
    <location>
        <begin position="6"/>
        <end position="94"/>
    </location>
</feature>
<dbReference type="InParanoid" id="J9D5R3"/>
<dbReference type="GO" id="GO:0005634">
    <property type="term" value="C:nucleus"/>
    <property type="evidence" value="ECO:0007669"/>
    <property type="project" value="TreeGrafter"/>
</dbReference>
<dbReference type="GO" id="GO:0005829">
    <property type="term" value="C:cytosol"/>
    <property type="evidence" value="ECO:0007669"/>
    <property type="project" value="TreeGrafter"/>
</dbReference>
<evidence type="ECO:0000313" key="4">
    <source>
        <dbReference type="EMBL" id="EJW02889.1"/>
    </source>
</evidence>
<keyword evidence="5" id="KW-1185">Reference proteome</keyword>
<dbReference type="EMBL" id="AFBI03000052">
    <property type="protein sequence ID" value="EJW02889.1"/>
    <property type="molecule type" value="Genomic_DNA"/>
</dbReference>
<evidence type="ECO:0000256" key="2">
    <source>
        <dbReference type="ARBA" id="ARBA00022942"/>
    </source>
</evidence>
<dbReference type="SUPFAM" id="SSF53300">
    <property type="entry name" value="vWA-like"/>
    <property type="match status" value="1"/>
</dbReference>
<dbReference type="FunCoup" id="J9D5R3">
    <property type="interactions" value="227"/>
</dbReference>
<dbReference type="STRING" id="1003232.J9D5R3"/>
<dbReference type="Gene3D" id="3.40.50.410">
    <property type="entry name" value="von Willebrand factor, type A domain"/>
    <property type="match status" value="1"/>
</dbReference>
<dbReference type="Proteomes" id="UP000003163">
    <property type="component" value="Unassembled WGS sequence"/>
</dbReference>
<dbReference type="PANTHER" id="PTHR10223">
    <property type="entry name" value="26S PROTEASOME NON-ATPASE REGULATORY SUBUNIT 4"/>
    <property type="match status" value="1"/>
</dbReference>
<organism evidence="4 5">
    <name type="scientific">Edhazardia aedis (strain USNM 41457)</name>
    <name type="common">Microsporidian parasite</name>
    <dbReference type="NCBI Taxonomy" id="1003232"/>
    <lineage>
        <taxon>Eukaryota</taxon>
        <taxon>Fungi</taxon>
        <taxon>Fungi incertae sedis</taxon>
        <taxon>Microsporidia</taxon>
        <taxon>Edhazardia</taxon>
    </lineage>
</organism>
<reference evidence="4 5" key="1">
    <citation type="submission" date="2011-08" db="EMBL/GenBank/DDBJ databases">
        <authorList>
            <person name="Liu Z.J."/>
            <person name="Shi F.L."/>
            <person name="Lu J.Q."/>
            <person name="Li M."/>
            <person name="Wang Z.L."/>
        </authorList>
    </citation>
    <scope>NUCLEOTIDE SEQUENCE [LARGE SCALE GENOMIC DNA]</scope>
    <source>
        <strain evidence="4 5">USNM 41457</strain>
    </source>
</reference>
<proteinExistence type="inferred from homology"/>
<evidence type="ECO:0000256" key="1">
    <source>
        <dbReference type="ARBA" id="ARBA00005574"/>
    </source>
</evidence>
<dbReference type="Gene3D" id="6.10.250.380">
    <property type="match status" value="1"/>
</dbReference>
<dbReference type="PANTHER" id="PTHR10223:SF0">
    <property type="entry name" value="26S PROTEASOME NON-ATPASE REGULATORY SUBUNIT 4"/>
    <property type="match status" value="1"/>
</dbReference>